<dbReference type="Proteomes" id="UP000241848">
    <property type="component" value="Unassembled WGS sequence"/>
</dbReference>
<proteinExistence type="predicted"/>
<protein>
    <submittedName>
        <fullName evidence="1">Metal-dependent hydrolase</fullName>
    </submittedName>
</protein>
<dbReference type="AlphaFoldDB" id="A0A2T2WDV5"/>
<dbReference type="Pfam" id="PF04199">
    <property type="entry name" value="Cyclase"/>
    <property type="match status" value="1"/>
</dbReference>
<dbReference type="InterPro" id="IPR007325">
    <property type="entry name" value="KFase/CYL"/>
</dbReference>
<dbReference type="PANTHER" id="PTHR34861:SF10">
    <property type="entry name" value="CYCLASE"/>
    <property type="match status" value="1"/>
</dbReference>
<keyword evidence="1" id="KW-0378">Hydrolase</keyword>
<gene>
    <name evidence="1" type="ORF">C7B45_15080</name>
</gene>
<name>A0A2T2WDV5_9FIRM</name>
<sequence>MGHFEEGSPRSIRDLLQDAPCNWGRWGSEDEVGAVNLLDQTEVLRAVGSVRRGDVFTLGLPIGTEKGDLVWPGRIPTQHYMVRDHSHYANGKVAVDPQYGGSQFADDVVHMYVQGTTQIDALGHVWYDDTLYNGYDAATTVGGLSKDSVVPVAEHGIVGSAVLLDVPRALHREQLMAGEEITLAQLDQVLAVQREAIQPHDIVIVRTGFYRDVWEKGTQGLPVQEVDEPGITYSKEIADWFTQHDIPVFGTDTMDNEQTFSRRLGLCQPMHPFLINRLGVSMLEMLWLEELARACAQDGSYRFCLVVAPLKFVQATGSPINPIAIR</sequence>
<dbReference type="SUPFAM" id="SSF102198">
    <property type="entry name" value="Putative cyclase"/>
    <property type="match status" value="1"/>
</dbReference>
<evidence type="ECO:0000313" key="2">
    <source>
        <dbReference type="Proteomes" id="UP000241848"/>
    </source>
</evidence>
<dbReference type="Gene3D" id="3.50.30.50">
    <property type="entry name" value="Putative cyclase"/>
    <property type="match status" value="1"/>
</dbReference>
<dbReference type="InterPro" id="IPR037175">
    <property type="entry name" value="KFase_sf"/>
</dbReference>
<comment type="caution">
    <text evidence="1">The sequence shown here is derived from an EMBL/GenBank/DDBJ whole genome shotgun (WGS) entry which is preliminary data.</text>
</comment>
<accession>A0A2T2WDV5</accession>
<dbReference type="GO" id="GO:0004061">
    <property type="term" value="F:arylformamidase activity"/>
    <property type="evidence" value="ECO:0007669"/>
    <property type="project" value="InterPro"/>
</dbReference>
<dbReference type="GO" id="GO:0019441">
    <property type="term" value="P:L-tryptophan catabolic process to kynurenine"/>
    <property type="evidence" value="ECO:0007669"/>
    <property type="project" value="InterPro"/>
</dbReference>
<dbReference type="EMBL" id="PXYV01000064">
    <property type="protein sequence ID" value="PSR20408.1"/>
    <property type="molecule type" value="Genomic_DNA"/>
</dbReference>
<reference evidence="1 2" key="1">
    <citation type="journal article" date="2014" name="BMC Genomics">
        <title>Comparison of environmental and isolate Sulfobacillus genomes reveals diverse carbon, sulfur, nitrogen, and hydrogen metabolisms.</title>
        <authorList>
            <person name="Justice N.B."/>
            <person name="Norman A."/>
            <person name="Brown C.T."/>
            <person name="Singh A."/>
            <person name="Thomas B.C."/>
            <person name="Banfield J.F."/>
        </authorList>
    </citation>
    <scope>NUCLEOTIDE SEQUENCE [LARGE SCALE GENOMIC DNA]</scope>
    <source>
        <strain evidence="1">AMDSBA3</strain>
    </source>
</reference>
<organism evidence="1 2">
    <name type="scientific">Sulfobacillus acidophilus</name>
    <dbReference type="NCBI Taxonomy" id="53633"/>
    <lineage>
        <taxon>Bacteria</taxon>
        <taxon>Bacillati</taxon>
        <taxon>Bacillota</taxon>
        <taxon>Clostridia</taxon>
        <taxon>Eubacteriales</taxon>
        <taxon>Clostridiales Family XVII. Incertae Sedis</taxon>
        <taxon>Sulfobacillus</taxon>
    </lineage>
</organism>
<evidence type="ECO:0000313" key="1">
    <source>
        <dbReference type="EMBL" id="PSR20408.1"/>
    </source>
</evidence>
<dbReference type="PANTHER" id="PTHR34861">
    <property type="match status" value="1"/>
</dbReference>